<dbReference type="Pfam" id="PF01924">
    <property type="entry name" value="HypD"/>
    <property type="match status" value="1"/>
</dbReference>
<comment type="similarity">
    <text evidence="1">Belongs to the HypD family.</text>
</comment>
<evidence type="ECO:0000313" key="4">
    <source>
        <dbReference type="EMBL" id="SFR13645.1"/>
    </source>
</evidence>
<evidence type="ECO:0000256" key="3">
    <source>
        <dbReference type="ARBA" id="ARBA00023004"/>
    </source>
</evidence>
<evidence type="ECO:0000313" key="5">
    <source>
        <dbReference type="Proteomes" id="UP000199584"/>
    </source>
</evidence>
<protein>
    <submittedName>
        <fullName evidence="4">Hydrogenase expression/formation protein HypD</fullName>
    </submittedName>
</protein>
<evidence type="ECO:0000256" key="2">
    <source>
        <dbReference type="ARBA" id="ARBA00022723"/>
    </source>
</evidence>
<dbReference type="GO" id="GO:0051604">
    <property type="term" value="P:protein maturation"/>
    <property type="evidence" value="ECO:0007669"/>
    <property type="project" value="TreeGrafter"/>
</dbReference>
<sequence>MNVLNKLHDPALGRKMVGRVRELAARAAERLGRPVLLMEVCGTHTMAVSRTGLRGVLAGLLELRSGPGCPVCVTAARDIEYMIALARIPGVTVATFGDMVRVPGGQSSLERERARGAGVSIIYSPADAVELARQNPDREVVFLGVGFETTAPLAALSISHAAELGLGNFSVYSVHKSVPPVLRALLELGDVRVDGFLLPGHVSAVTGSRAFAFIGEEFGIPAVVAGFTPVDILDAIHMLLEQVLAQNARTYNAYRWVVRDEGNPEAQQVMEKYFYPGDAYWRGFGLIPGSGLFLSDTFARFDAGRKFALKVPAVADPAGCRCGDLLRGIITPADCAMFGRRCTPAGPVGPCMVSSEGACAAYYHYGATC</sequence>
<keyword evidence="3" id="KW-0408">Iron</keyword>
<dbReference type="InterPro" id="IPR002780">
    <property type="entry name" value="Hyd_form_HypD"/>
</dbReference>
<dbReference type="GO" id="GO:0051539">
    <property type="term" value="F:4 iron, 4 sulfur cluster binding"/>
    <property type="evidence" value="ECO:0007669"/>
    <property type="project" value="TreeGrafter"/>
</dbReference>
<keyword evidence="5" id="KW-1185">Reference proteome</keyword>
<dbReference type="PANTHER" id="PTHR30149">
    <property type="entry name" value="HYDROGENASE PROTEIN ASSEMBLY PROTEIN HYPD"/>
    <property type="match status" value="1"/>
</dbReference>
<dbReference type="PANTHER" id="PTHR30149:SF0">
    <property type="entry name" value="HYDROGENASE MATURATION FACTOR HYPD"/>
    <property type="match status" value="1"/>
</dbReference>
<accession>A0A1I6E7D6</accession>
<organism evidence="4 5">
    <name type="scientific">Desulfoscipio geothermicus DSM 3669</name>
    <dbReference type="NCBI Taxonomy" id="1121426"/>
    <lineage>
        <taxon>Bacteria</taxon>
        <taxon>Bacillati</taxon>
        <taxon>Bacillota</taxon>
        <taxon>Clostridia</taxon>
        <taxon>Eubacteriales</taxon>
        <taxon>Desulfallaceae</taxon>
        <taxon>Desulfoscipio</taxon>
    </lineage>
</organism>
<dbReference type="GO" id="GO:0005506">
    <property type="term" value="F:iron ion binding"/>
    <property type="evidence" value="ECO:0007669"/>
    <property type="project" value="TreeGrafter"/>
</dbReference>
<dbReference type="STRING" id="39060.SAMN05660706_12845"/>
<dbReference type="Proteomes" id="UP000199584">
    <property type="component" value="Unassembled WGS sequence"/>
</dbReference>
<dbReference type="OrthoDB" id="9770424at2"/>
<dbReference type="InterPro" id="IPR042243">
    <property type="entry name" value="HypD_1"/>
</dbReference>
<gene>
    <name evidence="4" type="ORF">SAMN05660706_12845</name>
</gene>
<dbReference type="Gene3D" id="6.10.20.100">
    <property type="match status" value="1"/>
</dbReference>
<dbReference type="EMBL" id="FOYM01000028">
    <property type="protein sequence ID" value="SFR13645.1"/>
    <property type="molecule type" value="Genomic_DNA"/>
</dbReference>
<reference evidence="5" key="1">
    <citation type="submission" date="2016-10" db="EMBL/GenBank/DDBJ databases">
        <authorList>
            <person name="Varghese N."/>
            <person name="Submissions S."/>
        </authorList>
    </citation>
    <scope>NUCLEOTIDE SEQUENCE [LARGE SCALE GENOMIC DNA]</scope>
    <source>
        <strain evidence="5">DSM 3669</strain>
    </source>
</reference>
<dbReference type="PIRSF" id="PIRSF005622">
    <property type="entry name" value="Hydrgn_mat_hypD"/>
    <property type="match status" value="1"/>
</dbReference>
<keyword evidence="2" id="KW-0479">Metal-binding</keyword>
<dbReference type="GO" id="GO:0070025">
    <property type="term" value="F:carbon monoxide binding"/>
    <property type="evidence" value="ECO:0007669"/>
    <property type="project" value="TreeGrafter"/>
</dbReference>
<proteinExistence type="inferred from homology"/>
<name>A0A1I6E7D6_9FIRM</name>
<dbReference type="Gene3D" id="3.40.50.11740">
    <property type="entry name" value="HypD, alpha/beta domain 2"/>
    <property type="match status" value="2"/>
</dbReference>
<dbReference type="AlphaFoldDB" id="A0A1I6E7D6"/>
<dbReference type="NCBIfam" id="TIGR00075">
    <property type="entry name" value="hypD"/>
    <property type="match status" value="1"/>
</dbReference>
<evidence type="ECO:0000256" key="1">
    <source>
        <dbReference type="ARBA" id="ARBA00007888"/>
    </source>
</evidence>
<dbReference type="InterPro" id="IPR042244">
    <property type="entry name" value="HypD_2_sf"/>
</dbReference>